<dbReference type="EMBL" id="BSPC01000008">
    <property type="protein sequence ID" value="GLS18092.1"/>
    <property type="molecule type" value="Genomic_DNA"/>
</dbReference>
<gene>
    <name evidence="1" type="ORF">GCM10007874_11080</name>
</gene>
<accession>A0ABQ6CCK7</accession>
<comment type="caution">
    <text evidence="1">The sequence shown here is derived from an EMBL/GenBank/DDBJ whole genome shotgun (WGS) entry which is preliminary data.</text>
</comment>
<dbReference type="SUPFAM" id="SSF52518">
    <property type="entry name" value="Thiamin diphosphate-binding fold (THDP-binding)"/>
    <property type="match status" value="1"/>
</dbReference>
<name>A0ABQ6CCK7_9HYPH</name>
<evidence type="ECO:0000313" key="2">
    <source>
        <dbReference type="Proteomes" id="UP001156882"/>
    </source>
</evidence>
<evidence type="ECO:0000313" key="1">
    <source>
        <dbReference type="EMBL" id="GLS18092.1"/>
    </source>
</evidence>
<reference evidence="2" key="1">
    <citation type="journal article" date="2019" name="Int. J. Syst. Evol. Microbiol.">
        <title>The Global Catalogue of Microorganisms (GCM) 10K type strain sequencing project: providing services to taxonomists for standard genome sequencing and annotation.</title>
        <authorList>
            <consortium name="The Broad Institute Genomics Platform"/>
            <consortium name="The Broad Institute Genome Sequencing Center for Infectious Disease"/>
            <person name="Wu L."/>
            <person name="Ma J."/>
        </authorList>
    </citation>
    <scope>NUCLEOTIDE SEQUENCE [LARGE SCALE GENOMIC DNA]</scope>
    <source>
        <strain evidence="2">NBRC 101365</strain>
    </source>
</reference>
<keyword evidence="2" id="KW-1185">Reference proteome</keyword>
<sequence length="59" mass="6344">MTQTKLPPANPARFKLAAAYGCHTARPNRFAEPETATTAAFAPDGPTLIELRENAEFLG</sequence>
<dbReference type="InterPro" id="IPR029061">
    <property type="entry name" value="THDP-binding"/>
</dbReference>
<dbReference type="Proteomes" id="UP001156882">
    <property type="component" value="Unassembled WGS sequence"/>
</dbReference>
<proteinExistence type="predicted"/>
<dbReference type="Gene3D" id="3.40.50.970">
    <property type="match status" value="1"/>
</dbReference>
<organism evidence="1 2">
    <name type="scientific">Labrys miyagiensis</name>
    <dbReference type="NCBI Taxonomy" id="346912"/>
    <lineage>
        <taxon>Bacteria</taxon>
        <taxon>Pseudomonadati</taxon>
        <taxon>Pseudomonadota</taxon>
        <taxon>Alphaproteobacteria</taxon>
        <taxon>Hyphomicrobiales</taxon>
        <taxon>Xanthobacteraceae</taxon>
        <taxon>Labrys</taxon>
    </lineage>
</organism>
<protein>
    <submittedName>
        <fullName evidence="1">Uncharacterized protein</fullName>
    </submittedName>
</protein>